<dbReference type="PANTHER" id="PTHR12677">
    <property type="entry name" value="GOLGI APPARATUS MEMBRANE PROTEIN TVP38-RELATED"/>
    <property type="match status" value="1"/>
</dbReference>
<dbReference type="Pfam" id="PF09335">
    <property type="entry name" value="VTT_dom"/>
    <property type="match status" value="1"/>
</dbReference>
<feature type="transmembrane region" description="Helical" evidence="6">
    <location>
        <begin position="199"/>
        <end position="219"/>
    </location>
</feature>
<organism evidence="7 8">
    <name type="scientific">Dialister invisus</name>
    <dbReference type="NCBI Taxonomy" id="218538"/>
    <lineage>
        <taxon>Bacteria</taxon>
        <taxon>Bacillati</taxon>
        <taxon>Bacillota</taxon>
        <taxon>Negativicutes</taxon>
        <taxon>Veillonellales</taxon>
        <taxon>Veillonellaceae</taxon>
        <taxon>Dialister</taxon>
    </lineage>
</organism>
<keyword evidence="4 6" id="KW-1133">Transmembrane helix</keyword>
<sequence length="231" mass="26110">MPDSYKKTVGIFMLLLLAAICFLIAKIFFPEFYSNTITLTLAGDVDSLSRYISSFGYGAFAVSLFLLILCNVFGIPTIPFLTINGVLFGLLPGIIISWIGEVIGIEISFHIGRIFFRDEARRIIEKKHMLRKVDKYSSVYAMAVARAIPYSPNILFTAAAVLTKLTTRQHLRATLFGKIPSVVIEVVLGHDLIHFSQHGIRFVVLFILTLGGFFVHRRYKQYKCGTRKQFF</sequence>
<name>A0A6L6TP15_9FIRM</name>
<comment type="caution">
    <text evidence="6">Lacks conserved residue(s) required for the propagation of feature annotation.</text>
</comment>
<evidence type="ECO:0000256" key="2">
    <source>
        <dbReference type="ARBA" id="ARBA00022475"/>
    </source>
</evidence>
<comment type="similarity">
    <text evidence="6">Belongs to the TVP38/TMEM64 family.</text>
</comment>
<evidence type="ECO:0000313" key="7">
    <source>
        <dbReference type="EMBL" id="MBF1129037.1"/>
    </source>
</evidence>
<dbReference type="PANTHER" id="PTHR12677:SF59">
    <property type="entry name" value="GOLGI APPARATUS MEMBRANE PROTEIN TVP38-RELATED"/>
    <property type="match status" value="1"/>
</dbReference>
<feature type="transmembrane region" description="Helical" evidence="6">
    <location>
        <begin position="9"/>
        <end position="29"/>
    </location>
</feature>
<dbReference type="GeneID" id="78277450"/>
<evidence type="ECO:0000256" key="6">
    <source>
        <dbReference type="RuleBase" id="RU366058"/>
    </source>
</evidence>
<dbReference type="RefSeq" id="WP_007069703.1">
    <property type="nucleotide sequence ID" value="NZ_CAKVSM010000189.1"/>
</dbReference>
<keyword evidence="5 6" id="KW-0472">Membrane</keyword>
<gene>
    <name evidence="7" type="ORF">HXL70_03215</name>
</gene>
<evidence type="ECO:0000256" key="3">
    <source>
        <dbReference type="ARBA" id="ARBA00022692"/>
    </source>
</evidence>
<evidence type="ECO:0000313" key="8">
    <source>
        <dbReference type="Proteomes" id="UP000757890"/>
    </source>
</evidence>
<reference evidence="7" key="1">
    <citation type="submission" date="2020-04" db="EMBL/GenBank/DDBJ databases">
        <title>Deep metagenomics examines the oral microbiome during advanced dental caries in children, revealing novel taxa and co-occurrences with host molecules.</title>
        <authorList>
            <person name="Baker J.L."/>
            <person name="Morton J.T."/>
            <person name="Dinis M."/>
            <person name="Alvarez R."/>
            <person name="Tran N.C."/>
            <person name="Knight R."/>
            <person name="Edlund A."/>
        </authorList>
    </citation>
    <scope>NUCLEOTIDE SEQUENCE</scope>
    <source>
        <strain evidence="7">JCVI_32_bin.14</strain>
    </source>
</reference>
<dbReference type="InterPro" id="IPR032816">
    <property type="entry name" value="VTT_dom"/>
</dbReference>
<dbReference type="AlphaFoldDB" id="A0A6L6TP15"/>
<keyword evidence="2 6" id="KW-1003">Cell membrane</keyword>
<dbReference type="GO" id="GO:0005886">
    <property type="term" value="C:plasma membrane"/>
    <property type="evidence" value="ECO:0007669"/>
    <property type="project" value="UniProtKB-SubCell"/>
</dbReference>
<evidence type="ECO:0000256" key="5">
    <source>
        <dbReference type="ARBA" id="ARBA00023136"/>
    </source>
</evidence>
<dbReference type="EMBL" id="JABZMK010000009">
    <property type="protein sequence ID" value="MBF1129037.1"/>
    <property type="molecule type" value="Genomic_DNA"/>
</dbReference>
<protein>
    <recommendedName>
        <fullName evidence="6">TVP38/TMEM64 family membrane protein</fullName>
    </recommendedName>
</protein>
<keyword evidence="3 6" id="KW-0812">Transmembrane</keyword>
<feature type="transmembrane region" description="Helical" evidence="6">
    <location>
        <begin position="49"/>
        <end position="73"/>
    </location>
</feature>
<feature type="transmembrane region" description="Helical" evidence="6">
    <location>
        <begin position="139"/>
        <end position="163"/>
    </location>
</feature>
<accession>A0A6L6TP15</accession>
<comment type="caution">
    <text evidence="7">The sequence shown here is derived from an EMBL/GenBank/DDBJ whole genome shotgun (WGS) entry which is preliminary data.</text>
</comment>
<evidence type="ECO:0000256" key="4">
    <source>
        <dbReference type="ARBA" id="ARBA00022989"/>
    </source>
</evidence>
<proteinExistence type="inferred from homology"/>
<dbReference type="Proteomes" id="UP000757890">
    <property type="component" value="Unassembled WGS sequence"/>
</dbReference>
<dbReference type="InterPro" id="IPR015414">
    <property type="entry name" value="TMEM64"/>
</dbReference>
<comment type="subcellular location">
    <subcellularLocation>
        <location evidence="1 6">Cell membrane</location>
        <topology evidence="1 6">Multi-pass membrane protein</topology>
    </subcellularLocation>
</comment>
<evidence type="ECO:0000256" key="1">
    <source>
        <dbReference type="ARBA" id="ARBA00004651"/>
    </source>
</evidence>